<dbReference type="SMART" id="SM00460">
    <property type="entry name" value="TGc"/>
    <property type="match status" value="1"/>
</dbReference>
<protein>
    <recommendedName>
        <fullName evidence="7">protein-glutamine gamma-glutamyltransferase</fullName>
        <ecNumber evidence="7">2.3.2.13</ecNumber>
    </recommendedName>
</protein>
<dbReference type="SUPFAM" id="SSF54001">
    <property type="entry name" value="Cysteine proteinases"/>
    <property type="match status" value="1"/>
</dbReference>
<dbReference type="FunFam" id="3.90.260.10:FF:000001">
    <property type="entry name" value="Protein-glutamine gamma-glutamyltransferase 2"/>
    <property type="match status" value="1"/>
</dbReference>
<evidence type="ECO:0000256" key="5">
    <source>
        <dbReference type="ARBA" id="ARBA00022837"/>
    </source>
</evidence>
<dbReference type="Pfam" id="PF00868">
    <property type="entry name" value="Transglut_N"/>
    <property type="match status" value="1"/>
</dbReference>
<dbReference type="GO" id="GO:0046872">
    <property type="term" value="F:metal ion binding"/>
    <property type="evidence" value="ECO:0007669"/>
    <property type="project" value="UniProtKB-KW"/>
</dbReference>
<keyword evidence="6" id="KW-0012">Acyltransferase</keyword>
<dbReference type="Pfam" id="PF00927">
    <property type="entry name" value="Transglut_C"/>
    <property type="match status" value="1"/>
</dbReference>
<keyword evidence="11" id="KW-1185">Reference proteome</keyword>
<dbReference type="RefSeq" id="XP_035782108.1">
    <property type="nucleotide sequence ID" value="XM_035926215.1"/>
</dbReference>
<name>A0A182F5H5_ANOAL</name>
<dbReference type="InterPro" id="IPR038765">
    <property type="entry name" value="Papain-like_cys_pep_sf"/>
</dbReference>
<evidence type="ECO:0000256" key="1">
    <source>
        <dbReference type="ARBA" id="ARBA00001913"/>
    </source>
</evidence>
<dbReference type="AlphaFoldDB" id="A0A182F5H5"/>
<dbReference type="InterPro" id="IPR036985">
    <property type="entry name" value="Transglutaminase-like_sf"/>
</dbReference>
<evidence type="ECO:0000256" key="6">
    <source>
        <dbReference type="ARBA" id="ARBA00023315"/>
    </source>
</evidence>
<reference evidence="10 11" key="1">
    <citation type="journal article" date="2017" name="G3 (Bethesda)">
        <title>The Physical Genome Mapping of Anopheles albimanus Corrected Scaffold Misassemblies and Identified Interarm Rearrangements in Genus Anopheles.</title>
        <authorList>
            <person name="Artemov G.N."/>
            <person name="Peery A.N."/>
            <person name="Jiang X."/>
            <person name="Tu Z."/>
            <person name="Stegniy V.N."/>
            <person name="Sharakhova M.V."/>
            <person name="Sharakhov I.V."/>
        </authorList>
    </citation>
    <scope>NUCLEOTIDE SEQUENCE [LARGE SCALE GENOMIC DNA]</scope>
    <source>
        <strain evidence="10 11">ALBI9_A</strain>
    </source>
</reference>
<dbReference type="InterPro" id="IPR008958">
    <property type="entry name" value="Transglutaminase_C"/>
</dbReference>
<dbReference type="Gene3D" id="3.90.260.10">
    <property type="entry name" value="Transglutaminase-like"/>
    <property type="match status" value="1"/>
</dbReference>
<feature type="domain" description="Transglutaminase-like" evidence="9">
    <location>
        <begin position="314"/>
        <end position="408"/>
    </location>
</feature>
<dbReference type="InterPro" id="IPR001102">
    <property type="entry name" value="Transglutaminase_N"/>
</dbReference>
<dbReference type="GeneID" id="118461186"/>
<dbReference type="InterPro" id="IPR002931">
    <property type="entry name" value="Transglutaminase-like"/>
</dbReference>
<dbReference type="InterPro" id="IPR036238">
    <property type="entry name" value="Transglutaminase_C_sf"/>
</dbReference>
<evidence type="ECO:0000256" key="3">
    <source>
        <dbReference type="ARBA" id="ARBA00022679"/>
    </source>
</evidence>
<evidence type="ECO:0000313" key="11">
    <source>
        <dbReference type="Proteomes" id="UP000069272"/>
    </source>
</evidence>
<accession>A0A182F5H5</accession>
<evidence type="ECO:0000256" key="2">
    <source>
        <dbReference type="ARBA" id="ARBA00005968"/>
    </source>
</evidence>
<proteinExistence type="inferred from homology"/>
<keyword evidence="5" id="KW-0106">Calcium</keyword>
<dbReference type="EC" id="2.3.2.13" evidence="7"/>
<evidence type="ECO:0000259" key="9">
    <source>
        <dbReference type="SMART" id="SM00460"/>
    </source>
</evidence>
<dbReference type="Proteomes" id="UP000069272">
    <property type="component" value="Chromosome 2L"/>
</dbReference>
<dbReference type="Pfam" id="PF01841">
    <property type="entry name" value="Transglut_core"/>
    <property type="match status" value="1"/>
</dbReference>
<feature type="compositionally biased region" description="Acidic residues" evidence="8">
    <location>
        <begin position="16"/>
        <end position="27"/>
    </location>
</feature>
<dbReference type="GO" id="GO:0003810">
    <property type="term" value="F:protein-glutamine gamma-glutamyltransferase activity"/>
    <property type="evidence" value="ECO:0007669"/>
    <property type="project" value="UniProtKB-EC"/>
</dbReference>
<dbReference type="SUPFAM" id="SSF81296">
    <property type="entry name" value="E set domains"/>
    <property type="match status" value="1"/>
</dbReference>
<comment type="cofactor">
    <cofactor evidence="1">
        <name>Ca(2+)</name>
        <dbReference type="ChEBI" id="CHEBI:29108"/>
    </cofactor>
</comment>
<feature type="region of interest" description="Disordered" evidence="8">
    <location>
        <begin position="1"/>
        <end position="27"/>
    </location>
</feature>
<dbReference type="PANTHER" id="PTHR11590">
    <property type="entry name" value="PROTEIN-GLUTAMINE GAMMA-GLUTAMYLTRANSFERASE"/>
    <property type="match status" value="1"/>
</dbReference>
<evidence type="ECO:0000313" key="10">
    <source>
        <dbReference type="EnsemblMetazoa" id="AALB001718-PA"/>
    </source>
</evidence>
<dbReference type="EnsemblMetazoa" id="AALB001718-RA">
    <property type="protein sequence ID" value="AALB001718-PA"/>
    <property type="gene ID" value="AALB001718"/>
</dbReference>
<dbReference type="InterPro" id="IPR013783">
    <property type="entry name" value="Ig-like_fold"/>
</dbReference>
<evidence type="ECO:0000256" key="4">
    <source>
        <dbReference type="ARBA" id="ARBA00022723"/>
    </source>
</evidence>
<dbReference type="Gene3D" id="2.60.40.10">
    <property type="entry name" value="Immunoglobulins"/>
    <property type="match status" value="3"/>
</dbReference>
<dbReference type="PIRSF" id="PIRSF000459">
    <property type="entry name" value="TGM_EBP42"/>
    <property type="match status" value="1"/>
</dbReference>
<dbReference type="InterPro" id="IPR023608">
    <property type="entry name" value="Transglutaminase_animal"/>
</dbReference>
<dbReference type="STRING" id="7167.A0A182F5H5"/>
<dbReference type="OrthoDB" id="437511at2759"/>
<comment type="similarity">
    <text evidence="2">Belongs to the transglutaminase superfamily. Transglutaminase family.</text>
</comment>
<sequence length="762" mass="86097">MEATAPHTLPFPFWGQEEERDNDIDDQDDEGVLVVEKIDICSKENGISHRTDKYDLMNRTPAKLVVRRGQDFILRLVCNRSINPKTDTIWLVLAVDPINNEWVSHGHGTVVYLLLKTSDSATVEREDDSDWSARLETVQPSEEGDLMEHTVTIRTSPYASVSKWTLSVNVKSGSSEESVGYMLDQPIYLLFNPWCEEDPVFLKNEDQRKEYVLEDMTLIWKGTARSFYPSQWKVGQYEENILDCTLNVLGSAAGLTATYRGNAIRVCRALSGAVNSNDNYGVVIGNWSGKYKDGTAPSAWTGSVKILQKYYQSEDPIPYGQCWVFAGVLATMCRTLGIPCRIITNFTSGHDTEGSLTLDVYMDEEANPLPKFSRDSIWNYHVWNEVWLKRNDLGSSEYDGWQVIDGTPQEYSDLSYKLGPAPVKAVRDGIVNMLYDCAFVYAEVNADKVFWRYRGPGKSVQLIDKDTIGIGQFISTKAVGSNEREDVTQSYKFEEKSAEATVSMLRALKLNQCSLTKRYRKMVFGEKSGHIAHHGNDVEFELILEDQAMVGESFQVALRIRNVSGDEQTARGRIHLNHVLYTGKNIKTITSHPFTLTLDPQSEETIEVPISFDDYYEPGMNEAIFKVTSFATIDGADYEFFSQEDYRLRRPHLQLELACEPIYRSSVKMIASFTNPLPVPITEGVLTVECSGLCRTLTIPVNSIDVNDKYEVTFLIMPSFEGSNQVTAKFQSNEISDVEGSLSFDVMPPEDRNSNREVLFFT</sequence>
<reference evidence="10" key="2">
    <citation type="submission" date="2022-08" db="UniProtKB">
        <authorList>
            <consortium name="EnsemblMetazoa"/>
        </authorList>
    </citation>
    <scope>IDENTIFICATION</scope>
    <source>
        <strain evidence="10">STECLA/ALBI9_A</strain>
    </source>
</reference>
<keyword evidence="4" id="KW-0479">Metal-binding</keyword>
<dbReference type="InterPro" id="IPR050779">
    <property type="entry name" value="Transglutaminase"/>
</dbReference>
<dbReference type="KEGG" id="aali:118461186"/>
<evidence type="ECO:0000256" key="8">
    <source>
        <dbReference type="SAM" id="MobiDB-lite"/>
    </source>
</evidence>
<keyword evidence="3" id="KW-0808">Transferase</keyword>
<dbReference type="SUPFAM" id="SSF49309">
    <property type="entry name" value="Transglutaminase, two C-terminal domains"/>
    <property type="match status" value="2"/>
</dbReference>
<dbReference type="VEuPathDB" id="VectorBase:AALB001718"/>
<organism evidence="10 11">
    <name type="scientific">Anopheles albimanus</name>
    <name type="common">New world malaria mosquito</name>
    <dbReference type="NCBI Taxonomy" id="7167"/>
    <lineage>
        <taxon>Eukaryota</taxon>
        <taxon>Metazoa</taxon>
        <taxon>Ecdysozoa</taxon>
        <taxon>Arthropoda</taxon>
        <taxon>Hexapoda</taxon>
        <taxon>Insecta</taxon>
        <taxon>Pterygota</taxon>
        <taxon>Neoptera</taxon>
        <taxon>Endopterygota</taxon>
        <taxon>Diptera</taxon>
        <taxon>Nematocera</taxon>
        <taxon>Culicoidea</taxon>
        <taxon>Culicidae</taxon>
        <taxon>Anophelinae</taxon>
        <taxon>Anopheles</taxon>
    </lineage>
</organism>
<dbReference type="InterPro" id="IPR014756">
    <property type="entry name" value="Ig_E-set"/>
</dbReference>
<dbReference type="PANTHER" id="PTHR11590:SF69">
    <property type="entry name" value="RE08173P"/>
    <property type="match status" value="1"/>
</dbReference>
<evidence type="ECO:0000256" key="7">
    <source>
        <dbReference type="ARBA" id="ARBA00024222"/>
    </source>
</evidence>
<dbReference type="VEuPathDB" id="VectorBase:AALB20_035675"/>